<dbReference type="InterPro" id="IPR006674">
    <property type="entry name" value="HD_domain"/>
</dbReference>
<evidence type="ECO:0000259" key="1">
    <source>
        <dbReference type="PROSITE" id="PS51831"/>
    </source>
</evidence>
<dbReference type="CDD" id="cd00077">
    <property type="entry name" value="HDc"/>
    <property type="match status" value="1"/>
</dbReference>
<dbReference type="Pfam" id="PF01966">
    <property type="entry name" value="HD"/>
    <property type="match status" value="1"/>
</dbReference>
<keyword evidence="3" id="KW-1185">Reference proteome</keyword>
<comment type="caution">
    <text evidence="2">The sequence shown here is derived from an EMBL/GenBank/DDBJ whole genome shotgun (WGS) entry which is preliminary data.</text>
</comment>
<dbReference type="PANTHER" id="PTHR33594">
    <property type="entry name" value="SUPERFAMILY HYDROLASE, PUTATIVE (AFU_ORTHOLOGUE AFUA_1G03035)-RELATED"/>
    <property type="match status" value="1"/>
</dbReference>
<dbReference type="SUPFAM" id="SSF109604">
    <property type="entry name" value="HD-domain/PDEase-like"/>
    <property type="match status" value="1"/>
</dbReference>
<dbReference type="Gene3D" id="1.20.58.1910">
    <property type="match status" value="1"/>
</dbReference>
<organism evidence="2 3">
    <name type="scientific">Paractinoplanes deccanensis</name>
    <dbReference type="NCBI Taxonomy" id="113561"/>
    <lineage>
        <taxon>Bacteria</taxon>
        <taxon>Bacillati</taxon>
        <taxon>Actinomycetota</taxon>
        <taxon>Actinomycetes</taxon>
        <taxon>Micromonosporales</taxon>
        <taxon>Micromonosporaceae</taxon>
        <taxon>Paractinoplanes</taxon>
    </lineage>
</organism>
<dbReference type="PANTHER" id="PTHR33594:SF1">
    <property type="entry name" value="HD_PDEASE DOMAIN-CONTAINING PROTEIN"/>
    <property type="match status" value="1"/>
</dbReference>
<evidence type="ECO:0000313" key="2">
    <source>
        <dbReference type="EMBL" id="GID78641.1"/>
    </source>
</evidence>
<name>A0ABQ3YF79_9ACTN</name>
<dbReference type="PROSITE" id="PS51831">
    <property type="entry name" value="HD"/>
    <property type="match status" value="1"/>
</dbReference>
<gene>
    <name evidence="2" type="ORF">Ade02nite_72820</name>
</gene>
<evidence type="ECO:0000313" key="3">
    <source>
        <dbReference type="Proteomes" id="UP000609879"/>
    </source>
</evidence>
<protein>
    <submittedName>
        <fullName evidence="2">Phosphohydrolase</fullName>
    </submittedName>
</protein>
<dbReference type="Gene3D" id="1.10.472.50">
    <property type="entry name" value="HD-domain/PDEase-like"/>
    <property type="match status" value="1"/>
</dbReference>
<dbReference type="EMBL" id="BOMI01000148">
    <property type="protein sequence ID" value="GID78641.1"/>
    <property type="molecule type" value="Genomic_DNA"/>
</dbReference>
<dbReference type="SMART" id="SM00471">
    <property type="entry name" value="HDc"/>
    <property type="match status" value="1"/>
</dbReference>
<dbReference type="InterPro" id="IPR003607">
    <property type="entry name" value="HD/PDEase_dom"/>
</dbReference>
<proteinExistence type="predicted"/>
<feature type="domain" description="HD" evidence="1">
    <location>
        <begin position="30"/>
        <end position="132"/>
    </location>
</feature>
<dbReference type="Proteomes" id="UP000609879">
    <property type="component" value="Unassembled WGS sequence"/>
</dbReference>
<accession>A0ABQ3YF79</accession>
<dbReference type="RefSeq" id="WP_203773770.1">
    <property type="nucleotide sequence ID" value="NZ_BAAABO010000027.1"/>
</dbReference>
<reference evidence="2 3" key="1">
    <citation type="submission" date="2021-01" db="EMBL/GenBank/DDBJ databases">
        <title>Whole genome shotgun sequence of Actinoplanes deccanensis NBRC 13994.</title>
        <authorList>
            <person name="Komaki H."/>
            <person name="Tamura T."/>
        </authorList>
    </citation>
    <scope>NUCLEOTIDE SEQUENCE [LARGE SCALE GENOMIC DNA]</scope>
    <source>
        <strain evidence="2 3">NBRC 13994</strain>
    </source>
</reference>
<sequence length="220" mass="24042">MSDDDFRAGVVSAAEELVRERLGSDATGHDWFHADRVRRMALRIAREEGADLFVVELTALLHDIADYKFSGSEEAGPQLAQAWLIGKGVDAGTAEAVAHIIRHLSFKGAGVADVPLSLEGQCVQDADRLDAIGAIGVGRAFAYGGWDKRLMHDPDVPPTMHADVAAYRAAKGTTVNHFYEKLLLLKDRINTKAGARIAEHRHQVLSNFLDEFLAEWDAKA</sequence>